<dbReference type="PANTHER" id="PTHR48083">
    <property type="entry name" value="MEDIUM-CHAIN SPECIFIC ACYL-COA DEHYDROGENASE, MITOCHONDRIAL-RELATED"/>
    <property type="match status" value="1"/>
</dbReference>
<evidence type="ECO:0000313" key="5">
    <source>
        <dbReference type="EMBL" id="AXE23363.1"/>
    </source>
</evidence>
<organism evidence="5 6">
    <name type="scientific">Streptomyces globosus</name>
    <dbReference type="NCBI Taxonomy" id="68209"/>
    <lineage>
        <taxon>Bacteria</taxon>
        <taxon>Bacillati</taxon>
        <taxon>Actinomycetota</taxon>
        <taxon>Actinomycetes</taxon>
        <taxon>Kitasatosporales</taxon>
        <taxon>Streptomycetaceae</taxon>
        <taxon>Streptomyces</taxon>
    </lineage>
</organism>
<feature type="domain" description="Acyl-CoA dehydrogenase C-terminal" evidence="4">
    <location>
        <begin position="241"/>
        <end position="369"/>
    </location>
</feature>
<evidence type="ECO:0000256" key="2">
    <source>
        <dbReference type="ARBA" id="ARBA00049661"/>
    </source>
</evidence>
<proteinExistence type="inferred from homology"/>
<dbReference type="Gene3D" id="1.10.540.10">
    <property type="entry name" value="Acyl-CoA dehydrogenase/oxidase, N-terminal domain"/>
    <property type="match status" value="1"/>
</dbReference>
<keyword evidence="6" id="KW-1185">Reference proteome</keyword>
<dbReference type="GO" id="GO:0003995">
    <property type="term" value="F:acyl-CoA dehydrogenase activity"/>
    <property type="evidence" value="ECO:0007669"/>
    <property type="project" value="TreeGrafter"/>
</dbReference>
<dbReference type="OrthoDB" id="3404950at2"/>
<dbReference type="InterPro" id="IPR013786">
    <property type="entry name" value="AcylCoA_DH/ox_N"/>
</dbReference>
<dbReference type="InterPro" id="IPR036250">
    <property type="entry name" value="AcylCo_DH-like_C"/>
</dbReference>
<dbReference type="InterPro" id="IPR037069">
    <property type="entry name" value="AcylCoA_DH/ox_N_sf"/>
</dbReference>
<dbReference type="Proteomes" id="UP000252004">
    <property type="component" value="Chromosome"/>
</dbReference>
<sequence>MHTQTGRGTGLVARSAGLAALARRHAPDAEEQRRLAPDVVEGMLRTGFARHFVPAAFGGTEGTFEEFNAAVATVAEGCAATAWCASVASSLARMAACLPREAHAAIWGEGPDAFVVGSLSPAGRAVPVPGGWSVSGSWAYISGVDHSDWAVLCAVVPGGGSTPPGPPPARLFALPRTDYTVKDTWTGSGMRGTGSNTLIAEEVFVPESRSAERQRLFDGLPLASDADCHTVPVQAVNGLSCAPIALGAAREALRLWTGDTVQRLERGAGRPGVPGPSRNTYEAVLTRSAGEIDAAALLLERAARLADGGARITAEETSRNVRDYAMATELLVNAVNRMFATAGTSGQTSDSPLQRIWRDVNSIATHIALAFDPAAAQYASHAFPR</sequence>
<dbReference type="Gene3D" id="1.20.140.10">
    <property type="entry name" value="Butyryl-CoA Dehydrogenase, subunit A, domain 3"/>
    <property type="match status" value="1"/>
</dbReference>
<dbReference type="GO" id="GO:0016787">
    <property type="term" value="F:hydrolase activity"/>
    <property type="evidence" value="ECO:0007669"/>
    <property type="project" value="UniProtKB-KW"/>
</dbReference>
<dbReference type="KEGG" id="sgz:C0216_07720"/>
<dbReference type="RefSeq" id="WP_114054545.1">
    <property type="nucleotide sequence ID" value="NZ_CP030862.1"/>
</dbReference>
<dbReference type="AlphaFoldDB" id="A0A344TXJ2"/>
<name>A0A344TXJ2_9ACTN</name>
<evidence type="ECO:0000313" key="6">
    <source>
        <dbReference type="Proteomes" id="UP000252004"/>
    </source>
</evidence>
<evidence type="ECO:0000256" key="1">
    <source>
        <dbReference type="ARBA" id="ARBA00023002"/>
    </source>
</evidence>
<dbReference type="GO" id="GO:0050660">
    <property type="term" value="F:flavin adenine dinucleotide binding"/>
    <property type="evidence" value="ECO:0007669"/>
    <property type="project" value="InterPro"/>
</dbReference>
<dbReference type="InterPro" id="IPR013107">
    <property type="entry name" value="Acyl-CoA_DH_C"/>
</dbReference>
<dbReference type="SUPFAM" id="SSF56645">
    <property type="entry name" value="Acyl-CoA dehydrogenase NM domain-like"/>
    <property type="match status" value="1"/>
</dbReference>
<dbReference type="Gene3D" id="2.40.110.10">
    <property type="entry name" value="Butyryl-CoA Dehydrogenase, subunit A, domain 2"/>
    <property type="match status" value="1"/>
</dbReference>
<dbReference type="Pfam" id="PF08028">
    <property type="entry name" value="Acyl-CoA_dh_2"/>
    <property type="match status" value="1"/>
</dbReference>
<dbReference type="GO" id="GO:0005737">
    <property type="term" value="C:cytoplasm"/>
    <property type="evidence" value="ECO:0007669"/>
    <property type="project" value="TreeGrafter"/>
</dbReference>
<dbReference type="PIRSF" id="PIRSF016578">
    <property type="entry name" value="HsaA"/>
    <property type="match status" value="1"/>
</dbReference>
<dbReference type="InterPro" id="IPR046373">
    <property type="entry name" value="Acyl-CoA_Oxase/DH_mid-dom_sf"/>
</dbReference>
<accession>A0A344TXJ2</accession>
<dbReference type="PANTHER" id="PTHR48083:SF19">
    <property type="entry name" value="FLAVIN-DEPENDENT MONOOXYGENASE, OXYGENASE SUBUNIT HSAA"/>
    <property type="match status" value="1"/>
</dbReference>
<comment type="similarity">
    <text evidence="2">Belongs to the HpaH/HsaA monooxygenase family.</text>
</comment>
<protein>
    <submittedName>
        <fullName evidence="5">Hydrolase</fullName>
    </submittedName>
</protein>
<dbReference type="GO" id="GO:0016712">
    <property type="term" value="F:oxidoreductase activity, acting on paired donors, with incorporation or reduction of molecular oxygen, reduced flavin or flavoprotein as one donor, and incorporation of one atom of oxygen"/>
    <property type="evidence" value="ECO:0007669"/>
    <property type="project" value="TreeGrafter"/>
</dbReference>
<keyword evidence="5" id="KW-0378">Hydrolase</keyword>
<evidence type="ECO:0000259" key="3">
    <source>
        <dbReference type="Pfam" id="PF02771"/>
    </source>
</evidence>
<dbReference type="EMBL" id="CP030862">
    <property type="protein sequence ID" value="AXE23363.1"/>
    <property type="molecule type" value="Genomic_DNA"/>
</dbReference>
<gene>
    <name evidence="5" type="ORF">C0216_07720</name>
</gene>
<evidence type="ECO:0000259" key="4">
    <source>
        <dbReference type="Pfam" id="PF08028"/>
    </source>
</evidence>
<feature type="domain" description="Acyl-CoA dehydrogenase/oxidase N-terminal" evidence="3">
    <location>
        <begin position="24"/>
        <end position="92"/>
    </location>
</feature>
<dbReference type="SUPFAM" id="SSF47203">
    <property type="entry name" value="Acyl-CoA dehydrogenase C-terminal domain-like"/>
    <property type="match status" value="1"/>
</dbReference>
<dbReference type="GO" id="GO:0033539">
    <property type="term" value="P:fatty acid beta-oxidation using acyl-CoA dehydrogenase"/>
    <property type="evidence" value="ECO:0007669"/>
    <property type="project" value="TreeGrafter"/>
</dbReference>
<dbReference type="InterPro" id="IPR009100">
    <property type="entry name" value="AcylCoA_DH/oxidase_NM_dom_sf"/>
</dbReference>
<keyword evidence="1" id="KW-0560">Oxidoreductase</keyword>
<reference evidence="5 6" key="1">
    <citation type="submission" date="2018-01" db="EMBL/GenBank/DDBJ databases">
        <title>Draft genome Sequence of streptomyces globosus LZH-48.</title>
        <authorList>
            <person name="Ran K."/>
            <person name="Li Z."/>
            <person name="Wei S."/>
            <person name="Dong R."/>
        </authorList>
    </citation>
    <scope>NUCLEOTIDE SEQUENCE [LARGE SCALE GENOMIC DNA]</scope>
    <source>
        <strain evidence="5 6">LZH-48</strain>
    </source>
</reference>
<dbReference type="Pfam" id="PF02771">
    <property type="entry name" value="Acyl-CoA_dh_N"/>
    <property type="match status" value="1"/>
</dbReference>
<dbReference type="InterPro" id="IPR050741">
    <property type="entry name" value="Acyl-CoA_dehydrogenase"/>
</dbReference>